<organism evidence="2">
    <name type="scientific">marine metagenome</name>
    <dbReference type="NCBI Taxonomy" id="408172"/>
    <lineage>
        <taxon>unclassified sequences</taxon>
        <taxon>metagenomes</taxon>
        <taxon>ecological metagenomes</taxon>
    </lineage>
</organism>
<dbReference type="Pfam" id="PF14237">
    <property type="entry name" value="GYF_2"/>
    <property type="match status" value="1"/>
</dbReference>
<evidence type="ECO:0000259" key="1">
    <source>
        <dbReference type="Pfam" id="PF14237"/>
    </source>
</evidence>
<feature type="domain" description="GYF" evidence="1">
    <location>
        <begin position="4"/>
        <end position="49"/>
    </location>
</feature>
<dbReference type="AlphaFoldDB" id="A0A382TWH3"/>
<proteinExistence type="predicted"/>
<reference evidence="2" key="1">
    <citation type="submission" date="2018-05" db="EMBL/GenBank/DDBJ databases">
        <authorList>
            <person name="Lanie J.A."/>
            <person name="Ng W.-L."/>
            <person name="Kazmierczak K.M."/>
            <person name="Andrzejewski T.M."/>
            <person name="Davidsen T.M."/>
            <person name="Wayne K.J."/>
            <person name="Tettelin H."/>
            <person name="Glass J.I."/>
            <person name="Rusch D."/>
            <person name="Podicherti R."/>
            <person name="Tsui H.-C.T."/>
            <person name="Winkler M.E."/>
        </authorList>
    </citation>
    <scope>NUCLEOTIDE SEQUENCE</scope>
</reference>
<sequence>MQIYISKDNRQWGPYEAKQVSFLLGKGSFTLQDWAWVEGGTEWIPVSQVLEVLRREEQLQEEITHQKVEVAKERWRSKLTSPISGANEPVLVAQAVHQQPVVTTSIEGSWWRRNFFYTTLG</sequence>
<evidence type="ECO:0000313" key="2">
    <source>
        <dbReference type="EMBL" id="SVD26396.1"/>
    </source>
</evidence>
<feature type="non-terminal residue" evidence="2">
    <location>
        <position position="121"/>
    </location>
</feature>
<accession>A0A382TWH3</accession>
<dbReference type="InterPro" id="IPR025640">
    <property type="entry name" value="GYF_2"/>
</dbReference>
<gene>
    <name evidence="2" type="ORF">METZ01_LOCUS379250</name>
</gene>
<protein>
    <recommendedName>
        <fullName evidence="1">GYF domain-containing protein</fullName>
    </recommendedName>
</protein>
<name>A0A382TWH3_9ZZZZ</name>
<dbReference type="EMBL" id="UINC01139688">
    <property type="protein sequence ID" value="SVD26396.1"/>
    <property type="molecule type" value="Genomic_DNA"/>
</dbReference>